<name>A0A9E5MN86_9GAMM</name>
<dbReference type="GO" id="GO:0003677">
    <property type="term" value="F:DNA binding"/>
    <property type="evidence" value="ECO:0007669"/>
    <property type="project" value="InterPro"/>
</dbReference>
<sequence length="147" mass="16133">MTELSELNNAEIAALIGERVSAWRKLRELRQEDLAEQAGVGVSTLARLESGKNCSILNLISILRALGKLDWLAAVSNDTAVSPVQMVKIKAKEKLRVRQKRGDSGMDNASITPSSKMKYTSHSNAETNKPDQAHPDKTSGWTWGDET</sequence>
<protein>
    <submittedName>
        <fullName evidence="3">Helix-turn-helix transcriptional regulator</fullName>
    </submittedName>
</protein>
<dbReference type="PROSITE" id="PS50943">
    <property type="entry name" value="HTH_CROC1"/>
    <property type="match status" value="1"/>
</dbReference>
<comment type="caution">
    <text evidence="3">The sequence shown here is derived from an EMBL/GenBank/DDBJ whole genome shotgun (WGS) entry which is preliminary data.</text>
</comment>
<dbReference type="Proteomes" id="UP000787472">
    <property type="component" value="Unassembled WGS sequence"/>
</dbReference>
<dbReference type="EMBL" id="JAAONZ010000016">
    <property type="protein sequence ID" value="NHO67340.1"/>
    <property type="molecule type" value="Genomic_DNA"/>
</dbReference>
<gene>
    <name evidence="3" type="ORF">G8770_17475</name>
</gene>
<dbReference type="Gene3D" id="1.10.260.40">
    <property type="entry name" value="lambda repressor-like DNA-binding domains"/>
    <property type="match status" value="1"/>
</dbReference>
<dbReference type="SMART" id="SM00530">
    <property type="entry name" value="HTH_XRE"/>
    <property type="match status" value="1"/>
</dbReference>
<proteinExistence type="predicted"/>
<evidence type="ECO:0000313" key="3">
    <source>
        <dbReference type="EMBL" id="NHO67340.1"/>
    </source>
</evidence>
<dbReference type="SUPFAM" id="SSF47413">
    <property type="entry name" value="lambda repressor-like DNA-binding domains"/>
    <property type="match status" value="1"/>
</dbReference>
<accession>A0A9E5MN86</accession>
<evidence type="ECO:0000313" key="4">
    <source>
        <dbReference type="Proteomes" id="UP000787472"/>
    </source>
</evidence>
<dbReference type="RefSeq" id="WP_167189858.1">
    <property type="nucleotide sequence ID" value="NZ_JAAONZ010000016.1"/>
</dbReference>
<feature type="compositionally biased region" description="Polar residues" evidence="1">
    <location>
        <begin position="107"/>
        <end position="127"/>
    </location>
</feature>
<dbReference type="AlphaFoldDB" id="A0A9E5MN86"/>
<dbReference type="InterPro" id="IPR001387">
    <property type="entry name" value="Cro/C1-type_HTH"/>
</dbReference>
<feature type="domain" description="HTH cro/C1-type" evidence="2">
    <location>
        <begin position="20"/>
        <end position="72"/>
    </location>
</feature>
<evidence type="ECO:0000259" key="2">
    <source>
        <dbReference type="PROSITE" id="PS50943"/>
    </source>
</evidence>
<dbReference type="CDD" id="cd00093">
    <property type="entry name" value="HTH_XRE"/>
    <property type="match status" value="1"/>
</dbReference>
<reference evidence="3" key="1">
    <citation type="submission" date="2020-03" db="EMBL/GenBank/DDBJ databases">
        <authorList>
            <person name="Guo F."/>
        </authorList>
    </citation>
    <scope>NUCLEOTIDE SEQUENCE</scope>
    <source>
        <strain evidence="3">JCM 30134</strain>
    </source>
</reference>
<feature type="compositionally biased region" description="Basic and acidic residues" evidence="1">
    <location>
        <begin position="128"/>
        <end position="137"/>
    </location>
</feature>
<dbReference type="InterPro" id="IPR010982">
    <property type="entry name" value="Lambda_DNA-bd_dom_sf"/>
</dbReference>
<keyword evidence="4" id="KW-1185">Reference proteome</keyword>
<organism evidence="3 4">
    <name type="scientific">Pseudomaricurvus hydrocarbonicus</name>
    <dbReference type="NCBI Taxonomy" id="1470433"/>
    <lineage>
        <taxon>Bacteria</taxon>
        <taxon>Pseudomonadati</taxon>
        <taxon>Pseudomonadota</taxon>
        <taxon>Gammaproteobacteria</taxon>
        <taxon>Cellvibrionales</taxon>
        <taxon>Cellvibrionaceae</taxon>
        <taxon>Pseudomaricurvus</taxon>
    </lineage>
</organism>
<feature type="compositionally biased region" description="Basic and acidic residues" evidence="1">
    <location>
        <begin position="95"/>
        <end position="104"/>
    </location>
</feature>
<dbReference type="Pfam" id="PF01381">
    <property type="entry name" value="HTH_3"/>
    <property type="match status" value="1"/>
</dbReference>
<evidence type="ECO:0000256" key="1">
    <source>
        <dbReference type="SAM" id="MobiDB-lite"/>
    </source>
</evidence>
<feature type="region of interest" description="Disordered" evidence="1">
    <location>
        <begin position="95"/>
        <end position="147"/>
    </location>
</feature>